<dbReference type="GO" id="GO:0008374">
    <property type="term" value="F:O-acyltransferase activity"/>
    <property type="evidence" value="ECO:0007669"/>
    <property type="project" value="TreeGrafter"/>
</dbReference>
<proteinExistence type="inferred from homology"/>
<dbReference type="InterPro" id="IPR011004">
    <property type="entry name" value="Trimer_LpxA-like_sf"/>
</dbReference>
<gene>
    <name evidence="3" type="ORF">OM075_13435</name>
</gene>
<comment type="caution">
    <text evidence="3">The sequence shown here is derived from an EMBL/GenBank/DDBJ whole genome shotgun (WGS) entry which is preliminary data.</text>
</comment>
<keyword evidence="2" id="KW-0808">Transferase</keyword>
<dbReference type="SUPFAM" id="SSF51161">
    <property type="entry name" value="Trimeric LpxA-like enzymes"/>
    <property type="match status" value="1"/>
</dbReference>
<accession>A0AAE3M5B7</accession>
<dbReference type="InterPro" id="IPR001451">
    <property type="entry name" value="Hexapep"/>
</dbReference>
<dbReference type="Pfam" id="PF00132">
    <property type="entry name" value="Hexapep"/>
    <property type="match status" value="2"/>
</dbReference>
<dbReference type="GO" id="GO:0005829">
    <property type="term" value="C:cytosol"/>
    <property type="evidence" value="ECO:0007669"/>
    <property type="project" value="TreeGrafter"/>
</dbReference>
<name>A0AAE3M5B7_9BACT</name>
<organism evidence="3 4">
    <name type="scientific">Plebeiibacterium sediminum</name>
    <dbReference type="NCBI Taxonomy" id="2992112"/>
    <lineage>
        <taxon>Bacteria</taxon>
        <taxon>Pseudomonadati</taxon>
        <taxon>Bacteroidota</taxon>
        <taxon>Bacteroidia</taxon>
        <taxon>Marinilabiliales</taxon>
        <taxon>Marinilabiliaceae</taxon>
        <taxon>Plebeiibacterium</taxon>
    </lineage>
</organism>
<dbReference type="Gene3D" id="2.160.10.10">
    <property type="entry name" value="Hexapeptide repeat proteins"/>
    <property type="match status" value="1"/>
</dbReference>
<dbReference type="EMBL" id="JAPDPJ010000030">
    <property type="protein sequence ID" value="MCW3787477.1"/>
    <property type="molecule type" value="Genomic_DNA"/>
</dbReference>
<evidence type="ECO:0000313" key="3">
    <source>
        <dbReference type="EMBL" id="MCW3787477.1"/>
    </source>
</evidence>
<sequence>MSLTNIIKSSAKLKKIVLWVLMPKNQARPRTLIKKIIHPFILKKGKNSRIQPNTRMDILPNFKFYLGDNSTIEDFCTINNGVGKIYIGNDTRIGIGSVLIGPVHIGNNIRLAQNVVISALNHNYEDVSLPISNQGVVTKEVYIGDETWIGANTVILPGVFIGKHCVVAAGSVVTKSVPSYTVVAGNPAKIIKKYQANTNKWIKKLSA</sequence>
<dbReference type="CDD" id="cd04647">
    <property type="entry name" value="LbH_MAT_like"/>
    <property type="match status" value="1"/>
</dbReference>
<evidence type="ECO:0000313" key="4">
    <source>
        <dbReference type="Proteomes" id="UP001209229"/>
    </source>
</evidence>
<dbReference type="PANTHER" id="PTHR23416:SF23">
    <property type="entry name" value="ACETYLTRANSFERASE C18B11.09C-RELATED"/>
    <property type="match status" value="1"/>
</dbReference>
<keyword evidence="4" id="KW-1185">Reference proteome</keyword>
<evidence type="ECO:0000256" key="1">
    <source>
        <dbReference type="ARBA" id="ARBA00007274"/>
    </source>
</evidence>
<dbReference type="RefSeq" id="WP_301191042.1">
    <property type="nucleotide sequence ID" value="NZ_JAPDPJ010000030.1"/>
</dbReference>
<reference evidence="3" key="1">
    <citation type="submission" date="2022-10" db="EMBL/GenBank/DDBJ databases">
        <authorList>
            <person name="Yu W.X."/>
        </authorList>
    </citation>
    <scope>NUCLEOTIDE SEQUENCE</scope>
    <source>
        <strain evidence="3">AAT</strain>
    </source>
</reference>
<protein>
    <submittedName>
        <fullName evidence="3">Acyltransferase</fullName>
    </submittedName>
</protein>
<evidence type="ECO:0000256" key="2">
    <source>
        <dbReference type="ARBA" id="ARBA00022679"/>
    </source>
</evidence>
<keyword evidence="3" id="KW-0012">Acyltransferase</keyword>
<dbReference type="InterPro" id="IPR051159">
    <property type="entry name" value="Hexapeptide_acetyltransf"/>
</dbReference>
<dbReference type="Proteomes" id="UP001209229">
    <property type="component" value="Unassembled WGS sequence"/>
</dbReference>
<comment type="similarity">
    <text evidence="1">Belongs to the transferase hexapeptide repeat family.</text>
</comment>
<dbReference type="PANTHER" id="PTHR23416">
    <property type="entry name" value="SIALIC ACID SYNTHASE-RELATED"/>
    <property type="match status" value="1"/>
</dbReference>
<dbReference type="AlphaFoldDB" id="A0AAE3M5B7"/>